<reference evidence="3 4" key="1">
    <citation type="submission" date="2020-05" db="EMBL/GenBank/DDBJ databases">
        <title>Identification and distribution of gene clusters putatively required for synthesis of sphingolipid metabolism inhibitors in phylogenetically diverse species of the filamentous fungus Fusarium.</title>
        <authorList>
            <person name="Kim H.-S."/>
            <person name="Busman M."/>
            <person name="Brown D.W."/>
            <person name="Divon H."/>
            <person name="Uhlig S."/>
            <person name="Proctor R.H."/>
        </authorList>
    </citation>
    <scope>NUCLEOTIDE SEQUENCE [LARGE SCALE GENOMIC DNA]</scope>
    <source>
        <strain evidence="3 4">NRRL 25311</strain>
    </source>
</reference>
<dbReference type="EMBL" id="JAAOAK010000529">
    <property type="protein sequence ID" value="KAF5662267.1"/>
    <property type="molecule type" value="Genomic_DNA"/>
</dbReference>
<proteinExistence type="predicted"/>
<evidence type="ECO:0000256" key="1">
    <source>
        <dbReference type="SAM" id="MobiDB-lite"/>
    </source>
</evidence>
<keyword evidence="2" id="KW-0732">Signal</keyword>
<feature type="signal peptide" evidence="2">
    <location>
        <begin position="1"/>
        <end position="21"/>
    </location>
</feature>
<dbReference type="AlphaFoldDB" id="A0A8H5WGY6"/>
<feature type="compositionally biased region" description="Basic and acidic residues" evidence="1">
    <location>
        <begin position="301"/>
        <end position="316"/>
    </location>
</feature>
<protein>
    <submittedName>
        <fullName evidence="3">Uncharacterized protein</fullName>
    </submittedName>
</protein>
<gene>
    <name evidence="3" type="ORF">FDENT_13367</name>
</gene>
<sequence>MYSDLLSRVTLGLGFLGYVAATTPGCAHPCVQLPQDHHQPWLCPVGIPKPRYYYGKWPSPEEENFAKALIGPVIKQEPCGWQADGKLCRASQNAQVTLSLVSSNPLTVKIRINNNNAYPITFWTRYSPLSPNAFDYGYFKINAPGQQPIAAGIAPPPEGYRPETAPDLSVIVPGEALEADIVLKNPNHVFHQMVKNGGDIEISMTGLWNGFWSATAPEVMNSDLSFSCNNIWDSLGLTWSSCNKLLLRVPKQHYVSSEPHHSVPRYGEPEASAGNEPIYGDDSSRVSSDIGGEAEATSSAEKSESTSPKDEAKSEESYASGQPTTKSFKYTSPEKEVSYSSTDSSGAESPAYGSLPTESSEDQSSRSVPQSALEEVAATPAPFVALYPRAEEEPKATSATKSWTTMASTITETLPPRLVRKDCCDKCKEDCKCKDH</sequence>
<accession>A0A8H5WGY6</accession>
<dbReference type="Gene3D" id="2.60.40.2970">
    <property type="match status" value="1"/>
</dbReference>
<evidence type="ECO:0000256" key="2">
    <source>
        <dbReference type="SAM" id="SignalP"/>
    </source>
</evidence>
<evidence type="ECO:0000313" key="3">
    <source>
        <dbReference type="EMBL" id="KAF5662267.1"/>
    </source>
</evidence>
<name>A0A8H5WGY6_9HYPO</name>
<organism evidence="3 4">
    <name type="scientific">Fusarium denticulatum</name>
    <dbReference type="NCBI Taxonomy" id="48507"/>
    <lineage>
        <taxon>Eukaryota</taxon>
        <taxon>Fungi</taxon>
        <taxon>Dikarya</taxon>
        <taxon>Ascomycota</taxon>
        <taxon>Pezizomycotina</taxon>
        <taxon>Sordariomycetes</taxon>
        <taxon>Hypocreomycetidae</taxon>
        <taxon>Hypocreales</taxon>
        <taxon>Nectriaceae</taxon>
        <taxon>Fusarium</taxon>
        <taxon>Fusarium fujikuroi species complex</taxon>
    </lineage>
</organism>
<evidence type="ECO:0000313" key="4">
    <source>
        <dbReference type="Proteomes" id="UP000562682"/>
    </source>
</evidence>
<keyword evidence="4" id="KW-1185">Reference proteome</keyword>
<feature type="compositionally biased region" description="Polar residues" evidence="1">
    <location>
        <begin position="338"/>
        <end position="347"/>
    </location>
</feature>
<dbReference type="Proteomes" id="UP000562682">
    <property type="component" value="Unassembled WGS sequence"/>
</dbReference>
<feature type="chain" id="PRO_5034758117" evidence="2">
    <location>
        <begin position="22"/>
        <end position="436"/>
    </location>
</feature>
<feature type="region of interest" description="Disordered" evidence="1">
    <location>
        <begin position="254"/>
        <end position="373"/>
    </location>
</feature>
<feature type="compositionally biased region" description="Polar residues" evidence="1">
    <location>
        <begin position="317"/>
        <end position="330"/>
    </location>
</feature>
<feature type="region of interest" description="Disordered" evidence="1">
    <location>
        <begin position="384"/>
        <end position="403"/>
    </location>
</feature>
<comment type="caution">
    <text evidence="3">The sequence shown here is derived from an EMBL/GenBank/DDBJ whole genome shotgun (WGS) entry which is preliminary data.</text>
</comment>